<evidence type="ECO:0008006" key="5">
    <source>
        <dbReference type="Google" id="ProtNLM"/>
    </source>
</evidence>
<evidence type="ECO:0000256" key="2">
    <source>
        <dbReference type="SAM" id="MobiDB-lite"/>
    </source>
</evidence>
<sequence length="324" mass="35553">MARKSSTTEIQPMPEINSQAFQEDATALTVLGDIAQGMQEERDLVNQLLGQAQMAGAFEDFSRTVRTSKLAYVKETKLYRAIAGKKNPHGAEILSGTWEEFCNLLGRSVDQVDRDIANLRAFGEEALESMSRMGIGYRELRQYRKLPEDQKTALLEAAKSGDKDAFVELAEELIAKSAKDKEALAQQLDNVNADYEAQSQVLADTSSKLQDTKLELEKTRRLVAARTADEKVIAIREEATKLATEAEAAVVCKLRPAVEALVAHADEDGADHRAVIAGLLAQVERAVSSIRVEYGIPSTPDSDATPEWMREDADTQVAQSLARA</sequence>
<keyword evidence="1" id="KW-0175">Coiled coil</keyword>
<evidence type="ECO:0000313" key="3">
    <source>
        <dbReference type="EMBL" id="MDD2105681.1"/>
    </source>
</evidence>
<organism evidence="3 4">
    <name type="scientific">Pseudomonas asiatica</name>
    <dbReference type="NCBI Taxonomy" id="2219225"/>
    <lineage>
        <taxon>Bacteria</taxon>
        <taxon>Pseudomonadati</taxon>
        <taxon>Pseudomonadota</taxon>
        <taxon>Gammaproteobacteria</taxon>
        <taxon>Pseudomonadales</taxon>
        <taxon>Pseudomonadaceae</taxon>
        <taxon>Pseudomonas</taxon>
    </lineage>
</organism>
<protein>
    <recommendedName>
        <fullName evidence="5">DUF3102 domain-containing protein</fullName>
    </recommendedName>
</protein>
<dbReference type="Proteomes" id="UP001150678">
    <property type="component" value="Unassembled WGS sequence"/>
</dbReference>
<evidence type="ECO:0000313" key="4">
    <source>
        <dbReference type="Proteomes" id="UP001150678"/>
    </source>
</evidence>
<feature type="region of interest" description="Disordered" evidence="2">
    <location>
        <begin position="297"/>
        <end position="324"/>
    </location>
</feature>
<dbReference type="RefSeq" id="WP_274078495.1">
    <property type="nucleotide sequence ID" value="NZ_JANIAN010000004.1"/>
</dbReference>
<dbReference type="EMBL" id="JANIAN010000004">
    <property type="protein sequence ID" value="MDD2105681.1"/>
    <property type="molecule type" value="Genomic_DNA"/>
</dbReference>
<proteinExistence type="predicted"/>
<gene>
    <name evidence="3" type="ORF">NP533_05615</name>
</gene>
<accession>A0A9X4HQR6</accession>
<evidence type="ECO:0000256" key="1">
    <source>
        <dbReference type="SAM" id="Coils"/>
    </source>
</evidence>
<dbReference type="AlphaFoldDB" id="A0A9X4HQR6"/>
<comment type="caution">
    <text evidence="3">The sequence shown here is derived from an EMBL/GenBank/DDBJ whole genome shotgun (WGS) entry which is preliminary data.</text>
</comment>
<feature type="coiled-coil region" evidence="1">
    <location>
        <begin position="167"/>
        <end position="222"/>
    </location>
</feature>
<name>A0A9X4HQR6_9PSED</name>
<reference evidence="3" key="1">
    <citation type="submission" date="2022-07" db="EMBL/GenBank/DDBJ databases">
        <title>Multi-strain Analysis of Pseudomonas putida Reveals Metabolic and Genetic Diversity.</title>
        <authorList>
            <person name="Monk J.M."/>
        </authorList>
    </citation>
    <scope>NUCLEOTIDE SEQUENCE</scope>
    <source>
        <strain evidence="3">17514</strain>
    </source>
</reference>